<dbReference type="PROSITE" id="PS51123">
    <property type="entry name" value="OMPA_2"/>
    <property type="match status" value="1"/>
</dbReference>
<organism evidence="7">
    <name type="scientific">Sulfurovum sp. enrichment culture clone C5</name>
    <dbReference type="NCBI Taxonomy" id="497650"/>
    <lineage>
        <taxon>Bacteria</taxon>
        <taxon>Pseudomonadati</taxon>
        <taxon>Campylobacterota</taxon>
        <taxon>Epsilonproteobacteria</taxon>
        <taxon>Campylobacterales</taxon>
        <taxon>Sulfurovaceae</taxon>
        <taxon>Sulfurovum</taxon>
        <taxon>environmental samples</taxon>
    </lineage>
</organism>
<dbReference type="GO" id="GO:0009279">
    <property type="term" value="C:cell outer membrane"/>
    <property type="evidence" value="ECO:0007669"/>
    <property type="project" value="UniProtKB-SubCell"/>
</dbReference>
<dbReference type="Gene3D" id="3.30.1330.60">
    <property type="entry name" value="OmpA-like domain"/>
    <property type="match status" value="1"/>
</dbReference>
<dbReference type="PANTHER" id="PTHR30329:SF21">
    <property type="entry name" value="LIPOPROTEIN YIAD-RELATED"/>
    <property type="match status" value="1"/>
</dbReference>
<evidence type="ECO:0000256" key="1">
    <source>
        <dbReference type="ARBA" id="ARBA00004442"/>
    </source>
</evidence>
<evidence type="ECO:0000256" key="4">
    <source>
        <dbReference type="PROSITE-ProRule" id="PRU00473"/>
    </source>
</evidence>
<accession>A0A0S4XQR5</accession>
<keyword evidence="2 4" id="KW-0472">Membrane</keyword>
<dbReference type="InterPro" id="IPR006665">
    <property type="entry name" value="OmpA-like"/>
</dbReference>
<dbReference type="PRINTS" id="PR01021">
    <property type="entry name" value="OMPADOMAIN"/>
</dbReference>
<dbReference type="PANTHER" id="PTHR30329">
    <property type="entry name" value="STATOR ELEMENT OF FLAGELLAR MOTOR COMPLEX"/>
    <property type="match status" value="1"/>
</dbReference>
<dbReference type="EMBL" id="FAXN01000099">
    <property type="protein sequence ID" value="CUV66595.1"/>
    <property type="molecule type" value="Genomic_DNA"/>
</dbReference>
<feature type="signal peptide" evidence="5">
    <location>
        <begin position="1"/>
        <end position="21"/>
    </location>
</feature>
<comment type="subcellular location">
    <subcellularLocation>
        <location evidence="1">Cell outer membrane</location>
    </subcellularLocation>
</comment>
<gene>
    <name evidence="7" type="ORF">BN3087_930002</name>
</gene>
<evidence type="ECO:0000256" key="3">
    <source>
        <dbReference type="ARBA" id="ARBA00023237"/>
    </source>
</evidence>
<feature type="chain" id="PRO_5006630122" evidence="5">
    <location>
        <begin position="22"/>
        <end position="298"/>
    </location>
</feature>
<evidence type="ECO:0000256" key="5">
    <source>
        <dbReference type="SAM" id="SignalP"/>
    </source>
</evidence>
<dbReference type="InterPro" id="IPR036737">
    <property type="entry name" value="OmpA-like_sf"/>
</dbReference>
<dbReference type="Pfam" id="PF00691">
    <property type="entry name" value="OmpA"/>
    <property type="match status" value="1"/>
</dbReference>
<sequence>MKKLCKLLILSILLVSGVVYANPSVLGGYIPSEINENVIDKNISNKIQLIFYRVDGNKEFIPIIKVNDMVVGSLFPNNYAKTYACSKNIKIGVASRGEYVGSTLDEAIFLENSNIIFIKVIENKNHQFILKQIREDIAKDEIKNFNLKSNIINRYNPKCDLNTKENINQKEIVLKTFLSVFFETNSFDLTDDTKKELDKFARWVKEYKNIDGIIIKSYADFRGSKQYNLILSQKRAKSVQDYMAIRDINIPLIVENMGETSYFSKNCKSLKGLALDACLQENRRVNLNINIQKGVIDG</sequence>
<dbReference type="CDD" id="cd07185">
    <property type="entry name" value="OmpA_C-like"/>
    <property type="match status" value="1"/>
</dbReference>
<dbReference type="SUPFAM" id="SSF103088">
    <property type="entry name" value="OmpA-like"/>
    <property type="match status" value="1"/>
</dbReference>
<evidence type="ECO:0000256" key="2">
    <source>
        <dbReference type="ARBA" id="ARBA00023136"/>
    </source>
</evidence>
<proteinExistence type="predicted"/>
<evidence type="ECO:0000259" key="6">
    <source>
        <dbReference type="PROSITE" id="PS51123"/>
    </source>
</evidence>
<keyword evidence="5" id="KW-0732">Signal</keyword>
<reference evidence="7" key="1">
    <citation type="submission" date="2015-11" db="EMBL/GenBank/DDBJ databases">
        <authorList>
            <person name="Zhang Y."/>
            <person name="Guo Z."/>
        </authorList>
    </citation>
    <scope>NUCLEOTIDE SEQUENCE</scope>
    <source>
        <strain evidence="7">BN30871</strain>
    </source>
</reference>
<keyword evidence="3" id="KW-0998">Cell outer membrane</keyword>
<dbReference type="AlphaFoldDB" id="A0A0S4XQR5"/>
<feature type="domain" description="OmpA-like" evidence="6">
    <location>
        <begin position="169"/>
        <end position="293"/>
    </location>
</feature>
<protein>
    <submittedName>
        <fullName evidence="7">OmpA family protein</fullName>
    </submittedName>
</protein>
<name>A0A0S4XQR5_9BACT</name>
<dbReference type="InterPro" id="IPR050330">
    <property type="entry name" value="Bact_OuterMem_StrucFunc"/>
</dbReference>
<dbReference type="InterPro" id="IPR006664">
    <property type="entry name" value="OMP_bac"/>
</dbReference>
<evidence type="ECO:0000313" key="7">
    <source>
        <dbReference type="EMBL" id="CUV66595.1"/>
    </source>
</evidence>